<proteinExistence type="predicted"/>
<evidence type="ECO:0000313" key="2">
    <source>
        <dbReference type="Proteomes" id="UP000616151"/>
    </source>
</evidence>
<organism evidence="1 2">
    <name type="scientific">Taklimakanibacter albus</name>
    <dbReference type="NCBI Taxonomy" id="2800327"/>
    <lineage>
        <taxon>Bacteria</taxon>
        <taxon>Pseudomonadati</taxon>
        <taxon>Pseudomonadota</taxon>
        <taxon>Alphaproteobacteria</taxon>
        <taxon>Hyphomicrobiales</taxon>
        <taxon>Aestuariivirgaceae</taxon>
        <taxon>Taklimakanibacter</taxon>
    </lineage>
</organism>
<dbReference type="EMBL" id="JAENHL010000003">
    <property type="protein sequence ID" value="MBK1864902.1"/>
    <property type="molecule type" value="Genomic_DNA"/>
</dbReference>
<sequence>MRKELTRLLNRQMTLEAILKFVAPVLVGLPVALWLIFWATNVPVSREILDVRFVRWTVHQADKGQSLPRVFVDLPDGRTVAAVAWANWRPPEPGTSIRLQEEKMRWYGRNYRIVP</sequence>
<dbReference type="Proteomes" id="UP000616151">
    <property type="component" value="Unassembled WGS sequence"/>
</dbReference>
<reference evidence="1" key="1">
    <citation type="submission" date="2021-01" db="EMBL/GenBank/DDBJ databases">
        <authorList>
            <person name="Sun Q."/>
        </authorList>
    </citation>
    <scope>NUCLEOTIDE SEQUENCE</scope>
    <source>
        <strain evidence="1">YIM B02566</strain>
    </source>
</reference>
<gene>
    <name evidence="1" type="ORF">JHL16_00925</name>
</gene>
<keyword evidence="2" id="KW-1185">Reference proteome</keyword>
<name>A0ACC5QX17_9HYPH</name>
<accession>A0ACC5QX17</accession>
<evidence type="ECO:0000313" key="1">
    <source>
        <dbReference type="EMBL" id="MBK1864902.1"/>
    </source>
</evidence>
<comment type="caution">
    <text evidence="1">The sequence shown here is derived from an EMBL/GenBank/DDBJ whole genome shotgun (WGS) entry which is preliminary data.</text>
</comment>
<protein>
    <submittedName>
        <fullName evidence="1">Uncharacterized protein</fullName>
    </submittedName>
</protein>